<dbReference type="InterPro" id="IPR050570">
    <property type="entry name" value="Cell_wall_metabolism_enzyme"/>
</dbReference>
<sequence length="267" mass="27469">MAVVAAIAAVSPGVDAAERCDGPLCLSVETNAGAITIAAVNRGGHAPLTVAVTVTAPDAEVAGPGRGVLPPGGRADLARISWPGGGAGDWRYDYRWLHGAPSARPDPVALYVLPFDLPGAQVAQGCDGWMSHRGAAGQAVDFALPEGTPVLAARAGRVVGLRMDRSAGGLDRAQMGQDNRVLILHDDGTVALYGHLAQDSARVRVGQPVAAGEVLALSGDTGYSAAPHLHVEVYSPLPDGGRRTWPMAWDTAAGTVTCPRRGTTLRR</sequence>
<gene>
    <name evidence="2" type="ORF">SAMN04488012_108108</name>
</gene>
<dbReference type="Proteomes" id="UP000184040">
    <property type="component" value="Unassembled WGS sequence"/>
</dbReference>
<dbReference type="EMBL" id="FQZA01000008">
    <property type="protein sequence ID" value="SHJ37919.1"/>
    <property type="molecule type" value="Genomic_DNA"/>
</dbReference>
<proteinExistence type="predicted"/>
<protein>
    <submittedName>
        <fullName evidence="2">Peptidase family M23</fullName>
    </submittedName>
</protein>
<feature type="domain" description="M23ase beta-sheet core" evidence="1">
    <location>
        <begin position="138"/>
        <end position="234"/>
    </location>
</feature>
<reference evidence="2 3" key="1">
    <citation type="submission" date="2016-11" db="EMBL/GenBank/DDBJ databases">
        <authorList>
            <person name="Jaros S."/>
            <person name="Januszkiewicz K."/>
            <person name="Wedrychowicz H."/>
        </authorList>
    </citation>
    <scope>NUCLEOTIDE SEQUENCE [LARGE SCALE GENOMIC DNA]</scope>
    <source>
        <strain evidence="2 3">DSM 26892</strain>
    </source>
</reference>
<dbReference type="InterPro" id="IPR016047">
    <property type="entry name" value="M23ase_b-sheet_dom"/>
</dbReference>
<dbReference type="Gene3D" id="2.70.70.10">
    <property type="entry name" value="Glucose Permease (Domain IIA)"/>
    <property type="match status" value="1"/>
</dbReference>
<dbReference type="PANTHER" id="PTHR21666:SF294">
    <property type="entry name" value="PEPTIDASE M23"/>
    <property type="match status" value="1"/>
</dbReference>
<evidence type="ECO:0000259" key="1">
    <source>
        <dbReference type="Pfam" id="PF01551"/>
    </source>
</evidence>
<name>A0A1M6IUA6_9RHOB</name>
<dbReference type="AlphaFoldDB" id="A0A1M6IUA6"/>
<organism evidence="2 3">
    <name type="scientific">Palleronia salina</name>
    <dbReference type="NCBI Taxonomy" id="313368"/>
    <lineage>
        <taxon>Bacteria</taxon>
        <taxon>Pseudomonadati</taxon>
        <taxon>Pseudomonadota</taxon>
        <taxon>Alphaproteobacteria</taxon>
        <taxon>Rhodobacterales</taxon>
        <taxon>Roseobacteraceae</taxon>
        <taxon>Palleronia</taxon>
    </lineage>
</organism>
<dbReference type="InterPro" id="IPR011055">
    <property type="entry name" value="Dup_hybrid_motif"/>
</dbReference>
<dbReference type="GO" id="GO:0004222">
    <property type="term" value="F:metalloendopeptidase activity"/>
    <property type="evidence" value="ECO:0007669"/>
    <property type="project" value="TreeGrafter"/>
</dbReference>
<dbReference type="Pfam" id="PF01551">
    <property type="entry name" value="Peptidase_M23"/>
    <property type="match status" value="1"/>
</dbReference>
<dbReference type="STRING" id="313368.SAMN04488012_108108"/>
<evidence type="ECO:0000313" key="2">
    <source>
        <dbReference type="EMBL" id="SHJ37919.1"/>
    </source>
</evidence>
<dbReference type="PANTHER" id="PTHR21666">
    <property type="entry name" value="PEPTIDASE-RELATED"/>
    <property type="match status" value="1"/>
</dbReference>
<evidence type="ECO:0000313" key="3">
    <source>
        <dbReference type="Proteomes" id="UP000184040"/>
    </source>
</evidence>
<dbReference type="SUPFAM" id="SSF51261">
    <property type="entry name" value="Duplicated hybrid motif"/>
    <property type="match status" value="1"/>
</dbReference>
<dbReference type="CDD" id="cd12797">
    <property type="entry name" value="M23_peptidase"/>
    <property type="match status" value="1"/>
</dbReference>
<keyword evidence="3" id="KW-1185">Reference proteome</keyword>
<accession>A0A1M6IUA6</accession>